<organism evidence="3 4">
    <name type="scientific">Xanthocytophaga agilis</name>
    <dbReference type="NCBI Taxonomy" id="3048010"/>
    <lineage>
        <taxon>Bacteria</taxon>
        <taxon>Pseudomonadati</taxon>
        <taxon>Bacteroidota</taxon>
        <taxon>Cytophagia</taxon>
        <taxon>Cytophagales</taxon>
        <taxon>Rhodocytophagaceae</taxon>
        <taxon>Xanthocytophaga</taxon>
    </lineage>
</organism>
<keyword evidence="3" id="KW-0378">Hydrolase</keyword>
<dbReference type="SUPFAM" id="SSF51126">
    <property type="entry name" value="Pectin lyase-like"/>
    <property type="match status" value="2"/>
</dbReference>
<gene>
    <name evidence="3" type="ORF">QNI22_15215</name>
</gene>
<dbReference type="PANTHER" id="PTHR31736:SF19">
    <property type="entry name" value="PECTIN LYASE SUPERFAMILY PROTEIN-RELATED"/>
    <property type="match status" value="1"/>
</dbReference>
<keyword evidence="1" id="KW-1015">Disulfide bond</keyword>
<evidence type="ECO:0000259" key="2">
    <source>
        <dbReference type="Pfam" id="PF12708"/>
    </source>
</evidence>
<comment type="caution">
    <text evidence="3">The sequence shown here is derived from an EMBL/GenBank/DDBJ whole genome shotgun (WGS) entry which is preliminary data.</text>
</comment>
<dbReference type="AlphaFoldDB" id="A0AAE3R5Y4"/>
<dbReference type="InterPro" id="IPR024535">
    <property type="entry name" value="RHGA/B-epi-like_pectate_lyase"/>
</dbReference>
<feature type="domain" description="Rhamnogalacturonase A/B/Epimerase-like pectate lyase" evidence="2">
    <location>
        <begin position="391"/>
        <end position="444"/>
    </location>
</feature>
<dbReference type="RefSeq" id="WP_314511802.1">
    <property type="nucleotide sequence ID" value="NZ_JASJOU010000004.1"/>
</dbReference>
<dbReference type="InterPro" id="IPR012334">
    <property type="entry name" value="Pectin_lyas_fold"/>
</dbReference>
<evidence type="ECO:0000313" key="3">
    <source>
        <dbReference type="EMBL" id="MDJ1502015.1"/>
    </source>
</evidence>
<dbReference type="GO" id="GO:0016787">
    <property type="term" value="F:hydrolase activity"/>
    <property type="evidence" value="ECO:0007669"/>
    <property type="project" value="UniProtKB-KW"/>
</dbReference>
<accession>A0AAE3R5Y4</accession>
<dbReference type="InterPro" id="IPR011050">
    <property type="entry name" value="Pectin_lyase_fold/virulence"/>
</dbReference>
<name>A0AAE3R5Y4_9BACT</name>
<reference evidence="3" key="1">
    <citation type="submission" date="2023-05" db="EMBL/GenBank/DDBJ databases">
        <authorList>
            <person name="Zhang X."/>
        </authorList>
    </citation>
    <scope>NUCLEOTIDE SEQUENCE</scope>
    <source>
        <strain evidence="3">BD1B2-1</strain>
    </source>
</reference>
<dbReference type="PANTHER" id="PTHR31736">
    <property type="match status" value="1"/>
</dbReference>
<evidence type="ECO:0000256" key="1">
    <source>
        <dbReference type="ARBA" id="ARBA00023157"/>
    </source>
</evidence>
<dbReference type="EMBL" id="JASJOU010000004">
    <property type="protein sequence ID" value="MDJ1502015.1"/>
    <property type="molecule type" value="Genomic_DNA"/>
</dbReference>
<dbReference type="Pfam" id="PF12708">
    <property type="entry name" value="Pect-lyase_RHGA_epim"/>
    <property type="match status" value="2"/>
</dbReference>
<sequence length="686" mass="75361">MPTNYIYILIGLLLSLQPETCAGQAYPSGEKHFPATAVINVREKYGAKGDGSTDDTQAIQQAISENIGKDRTLYFPKGTYLVTQPIKWVHIVEQDSLWRARLTIQGQSQKETIIRLKDHLSEFSNPETPKACLATGSNKVNNKESKNGGGINAFNNLIYDLTIHTGNGNPGAVALDFVGTNLAGLRNVTIVSGDGEGVAGILLKRQGAGPCLFKNVTIQGFDYGIDVYGSEYSQTYEYITLKDQKKASIRNTSNVLSLRKIRSENKNAVPVILNARRKDLKSAKRPDNYGLITLLDAEFVKNGEPATISPIVNESDTNTQAGNLYIRNVAVKGYQRTMENQSVVAKGTAIKEFVSTSVNGSASGNRADKPETFSLSIKETPQFHQNDLTQWASVTDYGASADDPNGDDTQAIQEALNSGKEVIFFPKGKFRYVISKTLVIKGNVRQLMGMQSGIDIGGKNDFSDSTQIAPVFRFEQGKHDTVYFERFNLSDERKSPFWGGVFIEHASSQVLVVKDIDNDVYARGKYFYQNTKGAGDLFLENVATIMPWNFAYAQHVWARQLNPEAHFVPLGKPIITQKGGSLWILGLKTEGPRTVLESDQGSVEVLGGFLYPVKNIQNRDLPAFISNKAKLKLTYVVNAYNPAASYTSMVSNGNKSSRKSITTDKKQFSNRGAGTAVPLYITTGEK</sequence>
<feature type="domain" description="Rhamnogalacturonase A/B/Epimerase-like pectate lyase" evidence="2">
    <location>
        <begin position="39"/>
        <end position="251"/>
    </location>
</feature>
<proteinExistence type="predicted"/>
<keyword evidence="4" id="KW-1185">Reference proteome</keyword>
<evidence type="ECO:0000313" key="4">
    <source>
        <dbReference type="Proteomes" id="UP001232063"/>
    </source>
</evidence>
<protein>
    <submittedName>
        <fullName evidence="3">Glycosyl hydrolase family 28-related protein</fullName>
    </submittedName>
</protein>
<dbReference type="Gene3D" id="2.160.20.10">
    <property type="entry name" value="Single-stranded right-handed beta-helix, Pectin lyase-like"/>
    <property type="match status" value="2"/>
</dbReference>
<dbReference type="Proteomes" id="UP001232063">
    <property type="component" value="Unassembled WGS sequence"/>
</dbReference>